<dbReference type="STRING" id="1792845.BC343_27790"/>
<dbReference type="EMBL" id="MBTF01000011">
    <property type="protein sequence ID" value="OOQ59957.1"/>
    <property type="molecule type" value="Genomic_DNA"/>
</dbReference>
<dbReference type="RefSeq" id="WP_078348106.1">
    <property type="nucleotide sequence ID" value="NZ_MBTF01000011.1"/>
</dbReference>
<comment type="caution">
    <text evidence="1">The sequence shown here is derived from an EMBL/GenBank/DDBJ whole genome shotgun (WGS) entry which is preliminary data.</text>
</comment>
<proteinExistence type="predicted"/>
<dbReference type="Proteomes" id="UP000189739">
    <property type="component" value="Unassembled WGS sequence"/>
</dbReference>
<sequence length="1334" mass="146783">MSNKAPWAGPKLLVPITIDALVITRKKDAIPYSIYSIDLKQKYKNFEPLSPPLFKPLREQDEPDPGIYVNWALPDGMTKGMVNAQGRAEYPYLPNRWMITRFSPDPGVATKSWIVKSDELYDTKTQGQKVNPQFIKNNNGSPEIKYIGKAIDLDSYTGDSENEDLILTAIGNSDPLFTVYAGNNTFIFSFTDKFIDTNACNLSYMVAGWFSNSTYDILHPTPKTGKPWANRIEWIATMNRLQWAAGTQETDGDYDLTKATEAGEKYLKEQGITPFEGSAGKYAGQSLCHGLVFNIKWPGIGTMVKSNVPKFDTETGVVPYVAAGNSATDCISAFMQWQINYNKRSLKGGRNANDIQVEKMLEAFSHKMLVQPGGIYDTPELDNAIRETWFGKMPGGYIWVAEAPPKAGELTPADGNKDSLAQLPADRATELAALNKLRTEFDSKARELATLQRQLYADWLKANIYRNAQDKPPLPPGVTVEQVLLASAAAVKAVMDGLPAAEAAIDTAQKVLAEKLGTAFTLKEKPANDFYRPNDPVVLINNAKRSFKRGEDIIYSEYDDFLFTRYSGQFITCIKVNPGSGDVVMYAKDMFPKLPANALVPSEVYYLMDEAYLLNPGFAATIAKLALGGKDPDETFVNRIKTQQTLVWNKGPHTPIDQRTLEELAGFNPGDDLFRIPSKIGVWAWRQPWTPIYLEWRVGFTPAVDESLSKWQFDGDDYSWKSGDVPVPQVNDKQFQGRSLLTPKEAITLQSRLREFLSEFEGNVPASFVPLSDVLKDARNWDVLSQTLTGFSMQMMQWDIEQFGRQPQDEYAKAVGNEAHGMLLGGYPENFFPVRAGFVSLKKLWIVDDFGQVCDLTPGSEKTTHGINPIPGIGVRPGKYEIEANLPPSFQLPPRLVQGARLNFNFLSAANDAVLSNQSSGTTPVCGWVLPNHLNHSAMVYDNAGKLLGELMPMGATGNQHAQWVPAPLGGVHTEGISNGHLQGFVMGLLGVRSGDRGTAESAKALKNLLQAIDETLWAVDPMGERNNQSLSVLVGRPIAVVRASIGLEMYGKPGTNLAWKKTGQNDDGGIKNYSFPVQVGSIKLVQDGVMGYFANNDYSKFNSVHNGVVDDVAQPPYVTNTFSNLKPNGESTYITLLLDPRGAIHCSSGILPVLKTELPELYVGKVLDDMLVEFKTGPLLVDKKEWWLPLPAGVGQSWSWLEPGLQDNEADWTEIKQIVPANAVPRFTGNPHTLVEGRLRLTGVLGGDLLILSFEVLNEKTPYNIKAGTTVKLSWQSQGAATATLKVGADAATDVPATQASVDFKVTKTADITLTISDGKLGTREQTISIKAY</sequence>
<organism evidence="1 2">
    <name type="scientific">Mucilaginibacter pedocola</name>
    <dbReference type="NCBI Taxonomy" id="1792845"/>
    <lineage>
        <taxon>Bacteria</taxon>
        <taxon>Pseudomonadati</taxon>
        <taxon>Bacteroidota</taxon>
        <taxon>Sphingobacteriia</taxon>
        <taxon>Sphingobacteriales</taxon>
        <taxon>Sphingobacteriaceae</taxon>
        <taxon>Mucilaginibacter</taxon>
    </lineage>
</organism>
<dbReference type="OrthoDB" id="6091628at2"/>
<gene>
    <name evidence="1" type="ORF">BC343_27790</name>
</gene>
<keyword evidence="2" id="KW-1185">Reference proteome</keyword>
<accession>A0A1S9PGD1</accession>
<name>A0A1S9PGD1_9SPHI</name>
<evidence type="ECO:0000313" key="1">
    <source>
        <dbReference type="EMBL" id="OOQ59957.1"/>
    </source>
</evidence>
<reference evidence="1 2" key="1">
    <citation type="submission" date="2016-07" db="EMBL/GenBank/DDBJ databases">
        <title>Genomic analysis of zinc-resistant bacterium Mucilaginibacter pedocola TBZ30.</title>
        <authorList>
            <person name="Huang J."/>
            <person name="Tang J."/>
        </authorList>
    </citation>
    <scope>NUCLEOTIDE SEQUENCE [LARGE SCALE GENOMIC DNA]</scope>
    <source>
        <strain evidence="1 2">TBZ30</strain>
    </source>
</reference>
<protein>
    <submittedName>
        <fullName evidence="1">Uncharacterized protein</fullName>
    </submittedName>
</protein>
<evidence type="ECO:0000313" key="2">
    <source>
        <dbReference type="Proteomes" id="UP000189739"/>
    </source>
</evidence>